<evidence type="ECO:0000313" key="2">
    <source>
        <dbReference type="Proteomes" id="UP000192907"/>
    </source>
</evidence>
<dbReference type="RefSeq" id="WP_132324489.1">
    <property type="nucleotide sequence ID" value="NZ_FWZT01000027.1"/>
</dbReference>
<evidence type="ECO:0008006" key="3">
    <source>
        <dbReference type="Google" id="ProtNLM"/>
    </source>
</evidence>
<proteinExistence type="predicted"/>
<reference evidence="2" key="1">
    <citation type="submission" date="2017-04" db="EMBL/GenBank/DDBJ databases">
        <authorList>
            <person name="Varghese N."/>
            <person name="Submissions S."/>
        </authorList>
    </citation>
    <scope>NUCLEOTIDE SEQUENCE [LARGE SCALE GENOMIC DNA]</scope>
    <source>
        <strain evidence="2">RKEM611</strain>
    </source>
</reference>
<accession>A0A1Y6CL80</accession>
<name>A0A1Y6CL80_9BACT</name>
<dbReference type="OrthoDB" id="5291610at2"/>
<dbReference type="SUPFAM" id="SSF55785">
    <property type="entry name" value="PYP-like sensor domain (PAS domain)"/>
    <property type="match status" value="1"/>
</dbReference>
<keyword evidence="2" id="KW-1185">Reference proteome</keyword>
<protein>
    <recommendedName>
        <fullName evidence="3">PAS fold-containing protein</fullName>
    </recommendedName>
</protein>
<dbReference type="STRING" id="1513793.SAMN06296036_12775"/>
<gene>
    <name evidence="1" type="ORF">SAMN06296036_12775</name>
</gene>
<dbReference type="InterPro" id="IPR035965">
    <property type="entry name" value="PAS-like_dom_sf"/>
</dbReference>
<evidence type="ECO:0000313" key="1">
    <source>
        <dbReference type="EMBL" id="SMF73194.1"/>
    </source>
</evidence>
<sequence>MKFRCVKAGASQALVEKMKVLVCSLSENAQRIGIEIQPYRADSLTHFASLPIEEQERVYNNFWSYYEILASSCEMDISLEDDKQMFWWALKKLDLRPCSGFLEHVEHEDIIEIYDANGVQIYRNLNFFRICSYSLDELLSASWFDLFERNEDESMALYGKSEEIFQGKHRHAFYLDFDHEIRETYSEKRNTILVKHKYMAPLLDEFRQPAALVITSGLIQVKSQ</sequence>
<organism evidence="1 2">
    <name type="scientific">Pseudobacteriovorax antillogorgiicola</name>
    <dbReference type="NCBI Taxonomy" id="1513793"/>
    <lineage>
        <taxon>Bacteria</taxon>
        <taxon>Pseudomonadati</taxon>
        <taxon>Bdellovibrionota</taxon>
        <taxon>Oligoflexia</taxon>
        <taxon>Oligoflexales</taxon>
        <taxon>Pseudobacteriovoracaceae</taxon>
        <taxon>Pseudobacteriovorax</taxon>
    </lineage>
</organism>
<dbReference type="AlphaFoldDB" id="A0A1Y6CL80"/>
<dbReference type="EMBL" id="FWZT01000027">
    <property type="protein sequence ID" value="SMF73194.1"/>
    <property type="molecule type" value="Genomic_DNA"/>
</dbReference>
<dbReference type="Proteomes" id="UP000192907">
    <property type="component" value="Unassembled WGS sequence"/>
</dbReference>